<evidence type="ECO:0000313" key="10">
    <source>
        <dbReference type="Proteomes" id="UP001219518"/>
    </source>
</evidence>
<dbReference type="PROSITE" id="PS00572">
    <property type="entry name" value="GLYCOSYL_HYDROL_F1_1"/>
    <property type="match status" value="1"/>
</dbReference>
<protein>
    <recommendedName>
        <fullName evidence="2">beta-glucosidase</fullName>
        <ecNumber evidence="2">3.2.1.21</ecNumber>
    </recommendedName>
</protein>
<dbReference type="EMBL" id="JAHWGI010001149">
    <property type="protein sequence ID" value="KAK3923820.1"/>
    <property type="molecule type" value="Genomic_DNA"/>
</dbReference>
<proteinExistence type="inferred from homology"/>
<evidence type="ECO:0000313" key="9">
    <source>
        <dbReference type="EMBL" id="KAK3923820.1"/>
    </source>
</evidence>
<dbReference type="InterPro" id="IPR018120">
    <property type="entry name" value="Glyco_hydro_1_AS"/>
</dbReference>
<dbReference type="GO" id="GO:0005975">
    <property type="term" value="P:carbohydrate metabolic process"/>
    <property type="evidence" value="ECO:0007669"/>
    <property type="project" value="InterPro"/>
</dbReference>
<gene>
    <name evidence="9" type="ORF">KUF71_002229</name>
</gene>
<keyword evidence="10" id="KW-1185">Reference proteome</keyword>
<name>A0AAE1HNH7_9NEOP</name>
<keyword evidence="8" id="KW-0732">Signal</keyword>
<dbReference type="Proteomes" id="UP001219518">
    <property type="component" value="Unassembled WGS sequence"/>
</dbReference>
<reference evidence="9" key="2">
    <citation type="journal article" date="2023" name="BMC Genomics">
        <title>Pest status, molecular evolution, and epigenetic factors derived from the genome assembly of Frankliniella fusca, a thysanopteran phytovirus vector.</title>
        <authorList>
            <person name="Catto M.A."/>
            <person name="Labadie P.E."/>
            <person name="Jacobson A.L."/>
            <person name="Kennedy G.G."/>
            <person name="Srinivasan R."/>
            <person name="Hunt B.G."/>
        </authorList>
    </citation>
    <scope>NUCLEOTIDE SEQUENCE</scope>
    <source>
        <strain evidence="9">PL_HMW_Pooled</strain>
    </source>
</reference>
<dbReference type="Pfam" id="PF00232">
    <property type="entry name" value="Glyco_hydro_1"/>
    <property type="match status" value="1"/>
</dbReference>
<evidence type="ECO:0000256" key="4">
    <source>
        <dbReference type="ARBA" id="ARBA00023295"/>
    </source>
</evidence>
<dbReference type="PRINTS" id="PR00131">
    <property type="entry name" value="GLHYDRLASE1"/>
</dbReference>
<feature type="signal peptide" evidence="8">
    <location>
        <begin position="1"/>
        <end position="23"/>
    </location>
</feature>
<dbReference type="InterPro" id="IPR001360">
    <property type="entry name" value="Glyco_hydro_1"/>
</dbReference>
<dbReference type="EC" id="3.2.1.21" evidence="2"/>
<dbReference type="SUPFAM" id="SSF51445">
    <property type="entry name" value="(Trans)glycosidases"/>
    <property type="match status" value="1"/>
</dbReference>
<evidence type="ECO:0000256" key="8">
    <source>
        <dbReference type="SAM" id="SignalP"/>
    </source>
</evidence>
<dbReference type="InterPro" id="IPR017853">
    <property type="entry name" value="GH"/>
</dbReference>
<keyword evidence="4" id="KW-0326">Glycosidase</keyword>
<dbReference type="GO" id="GO:0008422">
    <property type="term" value="F:beta-glucosidase activity"/>
    <property type="evidence" value="ECO:0007669"/>
    <property type="project" value="TreeGrafter"/>
</dbReference>
<keyword evidence="3" id="KW-0378">Hydrolase</keyword>
<feature type="region of interest" description="Disordered" evidence="7">
    <location>
        <begin position="26"/>
        <end position="47"/>
    </location>
</feature>
<evidence type="ECO:0000256" key="2">
    <source>
        <dbReference type="ARBA" id="ARBA00012744"/>
    </source>
</evidence>
<dbReference type="PANTHER" id="PTHR10353:SF36">
    <property type="entry name" value="LP05116P"/>
    <property type="match status" value="1"/>
</dbReference>
<dbReference type="PANTHER" id="PTHR10353">
    <property type="entry name" value="GLYCOSYL HYDROLASE"/>
    <property type="match status" value="1"/>
</dbReference>
<evidence type="ECO:0000256" key="3">
    <source>
        <dbReference type="ARBA" id="ARBA00022801"/>
    </source>
</evidence>
<reference evidence="9" key="1">
    <citation type="submission" date="2021-07" db="EMBL/GenBank/DDBJ databases">
        <authorList>
            <person name="Catto M.A."/>
            <person name="Jacobson A."/>
            <person name="Kennedy G."/>
            <person name="Labadie P."/>
            <person name="Hunt B.G."/>
            <person name="Srinivasan R."/>
        </authorList>
    </citation>
    <scope>NUCLEOTIDE SEQUENCE</scope>
    <source>
        <strain evidence="9">PL_HMW_Pooled</strain>
        <tissue evidence="9">Head</tissue>
    </source>
</reference>
<feature type="chain" id="PRO_5042217587" description="beta-glucosidase" evidence="8">
    <location>
        <begin position="24"/>
        <end position="568"/>
    </location>
</feature>
<accession>A0AAE1HNH7</accession>
<evidence type="ECO:0000256" key="7">
    <source>
        <dbReference type="SAM" id="MobiDB-lite"/>
    </source>
</evidence>
<evidence type="ECO:0000256" key="6">
    <source>
        <dbReference type="RuleBase" id="RU003690"/>
    </source>
</evidence>
<evidence type="ECO:0000256" key="1">
    <source>
        <dbReference type="ARBA" id="ARBA00010838"/>
    </source>
</evidence>
<organism evidence="9 10">
    <name type="scientific">Frankliniella fusca</name>
    <dbReference type="NCBI Taxonomy" id="407009"/>
    <lineage>
        <taxon>Eukaryota</taxon>
        <taxon>Metazoa</taxon>
        <taxon>Ecdysozoa</taxon>
        <taxon>Arthropoda</taxon>
        <taxon>Hexapoda</taxon>
        <taxon>Insecta</taxon>
        <taxon>Pterygota</taxon>
        <taxon>Neoptera</taxon>
        <taxon>Paraneoptera</taxon>
        <taxon>Thysanoptera</taxon>
        <taxon>Terebrantia</taxon>
        <taxon>Thripoidea</taxon>
        <taxon>Thripidae</taxon>
        <taxon>Frankliniella</taxon>
    </lineage>
</organism>
<comment type="similarity">
    <text evidence="1 6">Belongs to the glycosyl hydrolase 1 family.</text>
</comment>
<comment type="caution">
    <text evidence="9">The sequence shown here is derived from an EMBL/GenBank/DDBJ whole genome shotgun (WGS) entry which is preliminary data.</text>
</comment>
<dbReference type="AlphaFoldDB" id="A0AAE1HNH7"/>
<dbReference type="Gene3D" id="3.20.20.80">
    <property type="entry name" value="Glycosidases"/>
    <property type="match status" value="1"/>
</dbReference>
<feature type="active site" description="Nucleophile" evidence="5">
    <location>
        <position position="435"/>
    </location>
</feature>
<sequence length="568" mass="63099">MLSQKSTVLVLVAAVALLSPGQARAPASQRAVAEDAGDTEPPMVTETDPKYKIPDNFLIGAGSAAYQSEGAWNKDGKGESVFDHYYHSGSFATNMTGDIACNTYERFEEDMKLAAEMGLNSFRFSIAWTRIFPDGDINNKNEKGVQYYHNVIKAIKAHNMKPVVTIYHFDHPQALQDKFGGWLSDQMIQSYTDFADFVFSEYGTEVEYWLTLNEPNLHCLMMYNGGLAPDIPKAQRTSQNVYKCIHNEILAHAAAYRLYERKYRKDQGGRLGIGAVTFFARPNSTKWDDILAAERANYFEMGLIIHPLVFGEYPDVVRETLARAGKLDHLPTFTDAQKREIKGASDFFGINSYFGMTVADPNKGGHSSTSNSSVLAFGVGPRSENNVTIIANGDSNDPQPDLSNDIFGRFNPWVLRDMALWMKARYGPVALLITENGMASINEDSLDDWDSRAVYHSAYLRGMMQAVNDDGANYIGYCMWSFLDDFEWSTGYTRNFGLVHVDHKNGTLDRTPKRSSHFFKRMMKDRSVPLVLPSRSADTSAAGPAAALPSALTVLLAAALSLLSHDSS</sequence>
<evidence type="ECO:0000256" key="5">
    <source>
        <dbReference type="PROSITE-ProRule" id="PRU10055"/>
    </source>
</evidence>